<evidence type="ECO:0000313" key="3">
    <source>
        <dbReference type="Proteomes" id="UP000001940"/>
    </source>
</evidence>
<dbReference type="EMBL" id="BX284603">
    <property type="protein sequence ID" value="CCD71752.2"/>
    <property type="molecule type" value="Genomic_DNA"/>
</dbReference>
<dbReference type="HOGENOM" id="CLU_980792_0_0_1"/>
<dbReference type="CDD" id="cd18186">
    <property type="entry name" value="BTB_POZ_ZBTB_KLHL-like"/>
    <property type="match status" value="1"/>
</dbReference>
<dbReference type="PANTHER" id="PTHR22744">
    <property type="entry name" value="HELIX LOOP HELIX PROTEIN 21-RELATED"/>
    <property type="match status" value="1"/>
</dbReference>
<dbReference type="RefSeq" id="NP_001317757.1">
    <property type="nucleotide sequence ID" value="NM_001330882.3"/>
</dbReference>
<dbReference type="KEGG" id="cel:CELE_W05G11.5"/>
<reference evidence="2 3" key="1">
    <citation type="journal article" date="1998" name="Science">
        <title>Genome sequence of the nematode C. elegans: a platform for investigating biology.</title>
        <authorList>
            <consortium name="The C. elegans sequencing consortium"/>
            <person name="Sulson J.E."/>
            <person name="Waterston R."/>
        </authorList>
    </citation>
    <scope>NUCLEOTIDE SEQUENCE [LARGE SCALE GENOMIC DNA]</scope>
    <source>
        <strain evidence="2 3">Bristol N2</strain>
    </source>
</reference>
<dbReference type="FunCoup" id="O44905">
    <property type="interactions" value="14"/>
</dbReference>
<dbReference type="Proteomes" id="UP000001940">
    <property type="component" value="Chromosome III"/>
</dbReference>
<dbReference type="SUPFAM" id="SSF54695">
    <property type="entry name" value="POZ domain"/>
    <property type="match status" value="1"/>
</dbReference>
<dbReference type="UCSC" id="W05G11.5">
    <property type="organism name" value="c. elegans"/>
</dbReference>
<dbReference type="OrthoDB" id="5839694at2759"/>
<dbReference type="PROSITE" id="PS50097">
    <property type="entry name" value="BTB"/>
    <property type="match status" value="1"/>
</dbReference>
<gene>
    <name evidence="2 4" type="primary">btb-5</name>
    <name evidence="2" type="ORF">CELE_W05G11.5</name>
    <name evidence="4" type="ORF">W05G11.5</name>
</gene>
<keyword evidence="3" id="KW-1185">Reference proteome</keyword>
<name>O44905_CAEEL</name>
<dbReference type="SMR" id="O44905"/>
<organism evidence="2 3">
    <name type="scientific">Caenorhabditis elegans</name>
    <dbReference type="NCBI Taxonomy" id="6239"/>
    <lineage>
        <taxon>Eukaryota</taxon>
        <taxon>Metazoa</taxon>
        <taxon>Ecdysozoa</taxon>
        <taxon>Nematoda</taxon>
        <taxon>Chromadorea</taxon>
        <taxon>Rhabditida</taxon>
        <taxon>Rhabditina</taxon>
        <taxon>Rhabditomorpha</taxon>
        <taxon>Rhabditoidea</taxon>
        <taxon>Rhabditidae</taxon>
        <taxon>Peloderinae</taxon>
        <taxon>Caenorhabditis</taxon>
    </lineage>
</organism>
<evidence type="ECO:0000259" key="1">
    <source>
        <dbReference type="PROSITE" id="PS50097"/>
    </source>
</evidence>
<dbReference type="AlphaFoldDB" id="O44905"/>
<dbReference type="InterPro" id="IPR011333">
    <property type="entry name" value="SKP1/BTB/POZ_sf"/>
</dbReference>
<evidence type="ECO:0000313" key="4">
    <source>
        <dbReference type="WormBase" id="W05G11.5"/>
    </source>
</evidence>
<evidence type="ECO:0000313" key="2">
    <source>
        <dbReference type="EMBL" id="CCD71752.2"/>
    </source>
</evidence>
<dbReference type="AGR" id="WB:WBGene00021042"/>
<proteinExistence type="predicted"/>
<sequence>MVEDVIKFQSEIIKVQGGSGLAHEVKGLKWCWRSSFTPMTYDDYDDEDGFDYETNGQFMLTWNFDWSELKLAEVDRITGSIVVKPVAGKSNISLMQIEVDMNNPKQSLVKNFNHPYKNLGLVAFEYVFCLHYNPRVIYKEMFLPSDETDAVLVVDGKKIYVCKAFLSFHSSYFRKLFSSNFKEAQLTEIPIRDVSYEDFCLLLSTIYPNMIFPNDETADKLLELADRFLMPAVTNMVGFHLCHSDKLECEQLIFLADKYSIPRLLEKVISRLDSMEKGKQLRDSPVYSQLSDNVKAKVLDHVLKLID</sequence>
<dbReference type="Gene3D" id="3.30.710.10">
    <property type="entry name" value="Potassium Channel Kv1.1, Chain A"/>
    <property type="match status" value="1"/>
</dbReference>
<dbReference type="Pfam" id="PF00651">
    <property type="entry name" value="BTB"/>
    <property type="match status" value="1"/>
</dbReference>
<dbReference type="WormBase" id="W05G11.5">
    <property type="protein sequence ID" value="CE51677"/>
    <property type="gene ID" value="WBGene00021042"/>
    <property type="gene designation" value="btb-5"/>
</dbReference>
<dbReference type="InParanoid" id="O44905"/>
<dbReference type="CTD" id="189221"/>
<dbReference type="SMART" id="SM00225">
    <property type="entry name" value="BTB"/>
    <property type="match status" value="1"/>
</dbReference>
<dbReference type="PIR" id="T32874">
    <property type="entry name" value="T32874"/>
</dbReference>
<dbReference type="InterPro" id="IPR000210">
    <property type="entry name" value="BTB/POZ_dom"/>
</dbReference>
<feature type="domain" description="BTB" evidence="1">
    <location>
        <begin position="148"/>
        <end position="215"/>
    </location>
</feature>
<accession>O44905</accession>
<dbReference type="PANTHER" id="PTHR22744:SF14">
    <property type="entry name" value="BTB DOMAIN-CONTAINING PROTEIN-RELATED"/>
    <property type="match status" value="1"/>
</dbReference>
<dbReference type="GeneID" id="189221"/>
<protein>
    <submittedName>
        <fullName evidence="2">BTB domain-containing protein</fullName>
    </submittedName>
</protein>